<evidence type="ECO:0000256" key="7">
    <source>
        <dbReference type="ARBA" id="ARBA00022840"/>
    </source>
</evidence>
<feature type="compositionally biased region" description="Low complexity" evidence="13">
    <location>
        <begin position="50"/>
        <end position="71"/>
    </location>
</feature>
<dbReference type="GO" id="GO:0003684">
    <property type="term" value="F:damaged DNA binding"/>
    <property type="evidence" value="ECO:0007669"/>
    <property type="project" value="TreeGrafter"/>
</dbReference>
<feature type="coiled-coil region" evidence="12">
    <location>
        <begin position="754"/>
        <end position="830"/>
    </location>
</feature>
<evidence type="ECO:0000256" key="3">
    <source>
        <dbReference type="ARBA" id="ARBA00006793"/>
    </source>
</evidence>
<evidence type="ECO:0000256" key="5">
    <source>
        <dbReference type="ARBA" id="ARBA00022741"/>
    </source>
</evidence>
<proteinExistence type="inferred from homology"/>
<evidence type="ECO:0000256" key="4">
    <source>
        <dbReference type="ARBA" id="ARBA00022454"/>
    </source>
</evidence>
<dbReference type="OrthoDB" id="10265785at2759"/>
<dbReference type="GO" id="GO:0003697">
    <property type="term" value="F:single-stranded DNA binding"/>
    <property type="evidence" value="ECO:0007669"/>
    <property type="project" value="TreeGrafter"/>
</dbReference>
<comment type="similarity">
    <text evidence="3">Belongs to the SMC family. SMC6 subfamily.</text>
</comment>
<dbReference type="InterPro" id="IPR027417">
    <property type="entry name" value="P-loop_NTPase"/>
</dbReference>
<dbReference type="SUPFAM" id="SSF52540">
    <property type="entry name" value="P-loop containing nucleoside triphosphate hydrolases"/>
    <property type="match status" value="2"/>
</dbReference>
<organism evidence="15 16">
    <name type="scientific">Blastomyces percursus</name>
    <dbReference type="NCBI Taxonomy" id="1658174"/>
    <lineage>
        <taxon>Eukaryota</taxon>
        <taxon>Fungi</taxon>
        <taxon>Dikarya</taxon>
        <taxon>Ascomycota</taxon>
        <taxon>Pezizomycotina</taxon>
        <taxon>Eurotiomycetes</taxon>
        <taxon>Eurotiomycetidae</taxon>
        <taxon>Onygenales</taxon>
        <taxon>Ajellomycetaceae</taxon>
        <taxon>Blastomyces</taxon>
    </lineage>
</organism>
<dbReference type="GO" id="GO:0030915">
    <property type="term" value="C:Smc5-Smc6 complex"/>
    <property type="evidence" value="ECO:0007669"/>
    <property type="project" value="TreeGrafter"/>
</dbReference>
<evidence type="ECO:0000256" key="6">
    <source>
        <dbReference type="ARBA" id="ARBA00022763"/>
    </source>
</evidence>
<keyword evidence="6" id="KW-0227">DNA damage</keyword>
<dbReference type="Proteomes" id="UP000242791">
    <property type="component" value="Unassembled WGS sequence"/>
</dbReference>
<evidence type="ECO:0000256" key="12">
    <source>
        <dbReference type="SAM" id="Coils"/>
    </source>
</evidence>
<evidence type="ECO:0000256" key="10">
    <source>
        <dbReference type="ARBA" id="ARBA00023204"/>
    </source>
</evidence>
<dbReference type="InterPro" id="IPR038729">
    <property type="entry name" value="Rad50/SbcC_AAA"/>
</dbReference>
<keyword evidence="8 12" id="KW-0175">Coiled coil</keyword>
<feature type="region of interest" description="Disordered" evidence="13">
    <location>
        <begin position="1"/>
        <end position="107"/>
    </location>
</feature>
<feature type="coiled-coil region" evidence="12">
    <location>
        <begin position="961"/>
        <end position="1019"/>
    </location>
</feature>
<comment type="caution">
    <text evidence="15">The sequence shown here is derived from an EMBL/GenBank/DDBJ whole genome shotgun (WGS) entry which is preliminary data.</text>
</comment>
<name>A0A1J9RKM5_9EURO</name>
<evidence type="ECO:0000256" key="9">
    <source>
        <dbReference type="ARBA" id="ARBA00023172"/>
    </source>
</evidence>
<dbReference type="AlphaFoldDB" id="A0A1J9RKM5"/>
<accession>A0A1J9RKM5</accession>
<keyword evidence="4" id="KW-0158">Chromosome</keyword>
<comment type="subcellular location">
    <subcellularLocation>
        <location evidence="2">Chromosome</location>
    </subcellularLocation>
    <subcellularLocation>
        <location evidence="1">Nucleus</location>
    </subcellularLocation>
</comment>
<evidence type="ECO:0000256" key="8">
    <source>
        <dbReference type="ARBA" id="ARBA00023054"/>
    </source>
</evidence>
<evidence type="ECO:0000313" key="15">
    <source>
        <dbReference type="EMBL" id="OJD28165.1"/>
    </source>
</evidence>
<reference evidence="15 16" key="1">
    <citation type="submission" date="2015-08" db="EMBL/GenBank/DDBJ databases">
        <title>Emmonsia species relationships and genome sequence.</title>
        <authorList>
            <person name="Cuomo C.A."/>
            <person name="Schwartz I.S."/>
            <person name="Kenyon C."/>
            <person name="De Hoog G.S."/>
            <person name="Govender N.P."/>
            <person name="Botha A."/>
            <person name="Moreno L."/>
            <person name="De Vries M."/>
            <person name="Munoz J.F."/>
            <person name="Stielow J.B."/>
        </authorList>
    </citation>
    <scope>NUCLEOTIDE SEQUENCE [LARGE SCALE GENOMIC DNA]</scope>
    <source>
        <strain evidence="15 16">EI222</strain>
    </source>
</reference>
<keyword evidence="5" id="KW-0547">Nucleotide-binding</keyword>
<dbReference type="Gene3D" id="3.40.50.300">
    <property type="entry name" value="P-loop containing nucleotide triphosphate hydrolases"/>
    <property type="match status" value="2"/>
</dbReference>
<evidence type="ECO:0000256" key="2">
    <source>
        <dbReference type="ARBA" id="ARBA00004286"/>
    </source>
</evidence>
<evidence type="ECO:0000256" key="1">
    <source>
        <dbReference type="ARBA" id="ARBA00004123"/>
    </source>
</evidence>
<keyword evidence="16" id="KW-1185">Reference proteome</keyword>
<keyword evidence="7" id="KW-0067">ATP-binding</keyword>
<dbReference type="GO" id="GO:0000724">
    <property type="term" value="P:double-strand break repair via homologous recombination"/>
    <property type="evidence" value="ECO:0007669"/>
    <property type="project" value="TreeGrafter"/>
</dbReference>
<protein>
    <recommendedName>
        <fullName evidence="14">Rad50/SbcC-type AAA domain-containing protein</fullName>
    </recommendedName>
</protein>
<dbReference type="GO" id="GO:0035861">
    <property type="term" value="C:site of double-strand break"/>
    <property type="evidence" value="ECO:0007669"/>
    <property type="project" value="TreeGrafter"/>
</dbReference>
<dbReference type="VEuPathDB" id="FungiDB:ACJ73_00426"/>
<dbReference type="Pfam" id="PF13476">
    <property type="entry name" value="AAA_23"/>
    <property type="match status" value="1"/>
</dbReference>
<feature type="coiled-coil region" evidence="12">
    <location>
        <begin position="869"/>
        <end position="903"/>
    </location>
</feature>
<dbReference type="PANTHER" id="PTHR19306:SF6">
    <property type="entry name" value="STRUCTURAL MAINTENANCE OF CHROMOSOMES PROTEIN 6"/>
    <property type="match status" value="1"/>
</dbReference>
<feature type="domain" description="Rad50/SbcC-type AAA" evidence="14">
    <location>
        <begin position="144"/>
        <end position="370"/>
    </location>
</feature>
<evidence type="ECO:0000259" key="14">
    <source>
        <dbReference type="Pfam" id="PF13476"/>
    </source>
</evidence>
<dbReference type="PANTHER" id="PTHR19306">
    <property type="entry name" value="STRUCTURAL MAINTENANCE OF CHROMOSOMES 5,6 SMC5, SMC6"/>
    <property type="match status" value="1"/>
</dbReference>
<dbReference type="GO" id="GO:0005524">
    <property type="term" value="F:ATP binding"/>
    <property type="evidence" value="ECO:0007669"/>
    <property type="project" value="UniProtKB-KW"/>
</dbReference>
<evidence type="ECO:0000256" key="13">
    <source>
        <dbReference type="SAM" id="MobiDB-lite"/>
    </source>
</evidence>
<feature type="compositionally biased region" description="Acidic residues" evidence="13">
    <location>
        <begin position="85"/>
        <end position="107"/>
    </location>
</feature>
<keyword evidence="11" id="KW-0539">Nucleus</keyword>
<sequence length="1178" mass="133610">MAPIKRTQVDQNHDPASSAPSGSQLGPRKRLRTLDVLAARGDSDSDSDNDSTNSSPASTPYDSAPASAPASERGGTNPDHNPGEPEPEPESEFESESPSEPAAEPDLDEEAIERRASQYVQKKFSQNIENVPAEHGIIERVDCYNFMCHEHFSVDLGPLINFIVGKNGSGKSAILTALTLCLGGKTSVTNRGQSLKSFIKEGKDSATIVVRIKNQGDSAYNPNEFGNSIIIERHFSRSGASGFKIKSSSGRIVSTKKSELDSITDYFALQIDNPMNVLSQDMARQFLSSSSPSEKYKFFVKGVQLEQLDQDYRLLEESIDQTEAKLSIHLDQIKDLEVNRNNARAKLALSDKNETMRVRIRNLRAQMAWVQVEEQEKNRDSCDAQLAEATRKIADLEAEVVKADEVYQEADREHNVAVEGVRAAKSELKAQEDRGKVAKESMNEVLKERRELQATQRMIRDCLKTAESAIAETQRKIDEEKRRLEDLDGGSHARRLAELEERKSQAEEAHNRYNAHRKDVDRLQEDLNKAEREFQGKREPVHKQRSDVEQAEHRLRSLTRDRGQQQNGFHEKMPMLLRAIEQEQYKFSRKPVGPLGNHIRLLKPKWSGVLESALGANLAGFVVTTKSDSNTLSAIMRRVGCECPIFIGNDNGTMDTSPNEPDPQFDTVLRVLEIDNDLVRRQLVITNGIEQVLLIEDLEEASAAMFDGPRPRNVKRCFCIDRRDRRRGIHLSFSRTGEPTQSPVQAYTGRPRMKTDIESQIRMQQDAVNSLKQDLLELETQERLARTHFEKCKQALFRHKKQLEDLRTASQKAEDSVEELQSAIDEDTTEDGRLEGLLTSLQENEGEKRTHESSFEDSVNKMDSIVEIVKEKKQEAARIELEIAEYRKKLEELEGEESSMLEKRRKALTDKNVVVDRLESVKGDKEYIARKRQELVDIILDFSAKASSISPRVTVPEGETANSLDKKLVRLKRDLDRFDKDLGDREKIATEAAESEEKYESARRQVAQLEELAQRFKITLTNRRKRWENFRSLITAQAKLQFTYLLSERSFRGQILSDHTKKLLDIQIEPDITKDSAKGRNAKTLSGGEKSFSQICLLLSLWEAMGSPIRCLDEFDVYMDHINRRMSIEMLMIAARRSVGRQFIFITPGARHEIQPAPDVRVKELAEPERGQTTLPFA</sequence>
<dbReference type="STRING" id="1658174.A0A1J9RKM5"/>
<dbReference type="GO" id="GO:0016887">
    <property type="term" value="F:ATP hydrolysis activity"/>
    <property type="evidence" value="ECO:0007669"/>
    <property type="project" value="InterPro"/>
</dbReference>
<evidence type="ECO:0000313" key="16">
    <source>
        <dbReference type="Proteomes" id="UP000242791"/>
    </source>
</evidence>
<evidence type="ECO:0000256" key="11">
    <source>
        <dbReference type="ARBA" id="ARBA00023242"/>
    </source>
</evidence>
<feature type="coiled-coil region" evidence="12">
    <location>
        <begin position="305"/>
        <end position="413"/>
    </location>
</feature>
<keyword evidence="9" id="KW-0233">DNA recombination</keyword>
<dbReference type="EMBL" id="LGTZ01000029">
    <property type="protein sequence ID" value="OJD28165.1"/>
    <property type="molecule type" value="Genomic_DNA"/>
</dbReference>
<feature type="coiled-coil region" evidence="12">
    <location>
        <begin position="463"/>
        <end position="561"/>
    </location>
</feature>
<dbReference type="GO" id="GO:0005634">
    <property type="term" value="C:nucleus"/>
    <property type="evidence" value="ECO:0007669"/>
    <property type="project" value="UniProtKB-SubCell"/>
</dbReference>
<keyword evidence="10" id="KW-0234">DNA repair</keyword>
<feature type="compositionally biased region" description="Polar residues" evidence="13">
    <location>
        <begin position="14"/>
        <end position="24"/>
    </location>
</feature>
<gene>
    <name evidence="15" type="ORF">ACJ73_00426</name>
</gene>